<comment type="caution">
    <text evidence="3">The sequence shown here is derived from an EMBL/GenBank/DDBJ whole genome shotgun (WGS) entry which is preliminary data.</text>
</comment>
<dbReference type="Proteomes" id="UP000828390">
    <property type="component" value="Unassembled WGS sequence"/>
</dbReference>
<proteinExistence type="predicted"/>
<protein>
    <recommendedName>
        <fullName evidence="2">MBD domain-containing protein</fullName>
    </recommendedName>
</protein>
<gene>
    <name evidence="3" type="ORF">DPMN_004288</name>
</gene>
<evidence type="ECO:0000259" key="2">
    <source>
        <dbReference type="PROSITE" id="PS50982"/>
    </source>
</evidence>
<reference evidence="3" key="2">
    <citation type="submission" date="2020-11" db="EMBL/GenBank/DDBJ databases">
        <authorList>
            <person name="McCartney M.A."/>
            <person name="Auch B."/>
            <person name="Kono T."/>
            <person name="Mallez S."/>
            <person name="Becker A."/>
            <person name="Gohl D.M."/>
            <person name="Silverstein K.A.T."/>
            <person name="Koren S."/>
            <person name="Bechman K.B."/>
            <person name="Herman A."/>
            <person name="Abrahante J.E."/>
            <person name="Garbe J."/>
        </authorList>
    </citation>
    <scope>NUCLEOTIDE SEQUENCE</scope>
    <source>
        <strain evidence="3">Duluth1</strain>
        <tissue evidence="3">Whole animal</tissue>
    </source>
</reference>
<accession>A0A9D4MRC3</accession>
<feature type="region of interest" description="Disordered" evidence="1">
    <location>
        <begin position="174"/>
        <end position="213"/>
    </location>
</feature>
<feature type="region of interest" description="Disordered" evidence="1">
    <location>
        <begin position="84"/>
        <end position="145"/>
    </location>
</feature>
<feature type="domain" description="MBD" evidence="2">
    <location>
        <begin position="16"/>
        <end position="89"/>
    </location>
</feature>
<dbReference type="Pfam" id="PF01429">
    <property type="entry name" value="MBD"/>
    <property type="match status" value="1"/>
</dbReference>
<dbReference type="SMART" id="SM00391">
    <property type="entry name" value="MBD"/>
    <property type="match status" value="1"/>
</dbReference>
<dbReference type="EMBL" id="JAIWYP010000001">
    <property type="protein sequence ID" value="KAH3880374.1"/>
    <property type="molecule type" value="Genomic_DNA"/>
</dbReference>
<dbReference type="Gene3D" id="3.30.890.10">
    <property type="entry name" value="Methyl-cpg-binding Protein 2, Chain A"/>
    <property type="match status" value="1"/>
</dbReference>
<dbReference type="AlphaFoldDB" id="A0A9D4MRC3"/>
<dbReference type="CDD" id="cd01396">
    <property type="entry name" value="MeCP2_MBD"/>
    <property type="match status" value="1"/>
</dbReference>
<sequence>MSSPEASNTRLDHTYDTAPMYHDETLPEGWSRIVVQRQLGKSAGKYDVYIKSPDGKKFRSRTELERYVAEVGLDVNPEEVDFSVRGKKNTANTTPSRKQKSDSVKTLKSPSSKLLVSHPAFSKPKKDDSSKKGLKKSPNKTLSQKLVVKMAFGPVKGKNRSFEEDVEKINEANKLLETAGTKSPSPPSVPQVNQELSKESSRKKRKKSVDVNVTAKKIRTKDVSEKENAVKRLSASG</sequence>
<dbReference type="SUPFAM" id="SSF54171">
    <property type="entry name" value="DNA-binding domain"/>
    <property type="match status" value="1"/>
</dbReference>
<dbReference type="InterPro" id="IPR001739">
    <property type="entry name" value="Methyl_CpG_DNA-bd"/>
</dbReference>
<feature type="region of interest" description="Disordered" evidence="1">
    <location>
        <begin position="1"/>
        <end position="23"/>
    </location>
</feature>
<dbReference type="InterPro" id="IPR016177">
    <property type="entry name" value="DNA-bd_dom_sf"/>
</dbReference>
<feature type="compositionally biased region" description="Basic and acidic residues" evidence="1">
    <location>
        <begin position="10"/>
        <end position="23"/>
    </location>
</feature>
<keyword evidence="4" id="KW-1185">Reference proteome</keyword>
<dbReference type="PROSITE" id="PS50982">
    <property type="entry name" value="MBD"/>
    <property type="match status" value="1"/>
</dbReference>
<reference evidence="3" key="1">
    <citation type="journal article" date="2019" name="bioRxiv">
        <title>The Genome of the Zebra Mussel, Dreissena polymorpha: A Resource for Invasive Species Research.</title>
        <authorList>
            <person name="McCartney M.A."/>
            <person name="Auch B."/>
            <person name="Kono T."/>
            <person name="Mallez S."/>
            <person name="Zhang Y."/>
            <person name="Obille A."/>
            <person name="Becker A."/>
            <person name="Abrahante J.E."/>
            <person name="Garbe J."/>
            <person name="Badalamenti J.P."/>
            <person name="Herman A."/>
            <person name="Mangelson H."/>
            <person name="Liachko I."/>
            <person name="Sullivan S."/>
            <person name="Sone E.D."/>
            <person name="Koren S."/>
            <person name="Silverstein K.A.T."/>
            <person name="Beckman K.B."/>
            <person name="Gohl D.M."/>
        </authorList>
    </citation>
    <scope>NUCLEOTIDE SEQUENCE</scope>
    <source>
        <strain evidence="3">Duluth1</strain>
        <tissue evidence="3">Whole animal</tissue>
    </source>
</reference>
<name>A0A9D4MRC3_DREPO</name>
<evidence type="ECO:0000256" key="1">
    <source>
        <dbReference type="SAM" id="MobiDB-lite"/>
    </source>
</evidence>
<evidence type="ECO:0000313" key="3">
    <source>
        <dbReference type="EMBL" id="KAH3880374.1"/>
    </source>
</evidence>
<dbReference type="GO" id="GO:0003677">
    <property type="term" value="F:DNA binding"/>
    <property type="evidence" value="ECO:0007669"/>
    <property type="project" value="InterPro"/>
</dbReference>
<organism evidence="3 4">
    <name type="scientific">Dreissena polymorpha</name>
    <name type="common">Zebra mussel</name>
    <name type="synonym">Mytilus polymorpha</name>
    <dbReference type="NCBI Taxonomy" id="45954"/>
    <lineage>
        <taxon>Eukaryota</taxon>
        <taxon>Metazoa</taxon>
        <taxon>Spiralia</taxon>
        <taxon>Lophotrochozoa</taxon>
        <taxon>Mollusca</taxon>
        <taxon>Bivalvia</taxon>
        <taxon>Autobranchia</taxon>
        <taxon>Heteroconchia</taxon>
        <taxon>Euheterodonta</taxon>
        <taxon>Imparidentia</taxon>
        <taxon>Neoheterodontei</taxon>
        <taxon>Myida</taxon>
        <taxon>Dreissenoidea</taxon>
        <taxon>Dreissenidae</taxon>
        <taxon>Dreissena</taxon>
    </lineage>
</organism>
<evidence type="ECO:0000313" key="4">
    <source>
        <dbReference type="Proteomes" id="UP000828390"/>
    </source>
</evidence>